<name>A0AAW5APG9_9NEIS</name>
<evidence type="ECO:0000256" key="2">
    <source>
        <dbReference type="SAM" id="SignalP"/>
    </source>
</evidence>
<dbReference type="RefSeq" id="WP_237093106.1">
    <property type="nucleotide sequence ID" value="NZ_JAKKDL010000011.1"/>
</dbReference>
<evidence type="ECO:0000256" key="1">
    <source>
        <dbReference type="SAM" id="Coils"/>
    </source>
</evidence>
<evidence type="ECO:0000313" key="3">
    <source>
        <dbReference type="EMBL" id="MCF7530210.1"/>
    </source>
</evidence>
<sequence>MNRLMTMLSAASLALTLAACAAMPASAPVSAATSAPADRGRADYQTMMAWNAAYRSQIDIMQNRLQEKMKEGNAAELSAEALALTAQIKQMLKSLNALDIRDQQIEALRAKSRETLVLSGLVLIQSAETMASLDRPTGVDLAEQMKEVKQNAEKLQQTQLELQQLSERLSKLYEKR</sequence>
<dbReference type="AlphaFoldDB" id="A0AAW5APG9"/>
<dbReference type="PROSITE" id="PS51257">
    <property type="entry name" value="PROKAR_LIPOPROTEIN"/>
    <property type="match status" value="1"/>
</dbReference>
<keyword evidence="1" id="KW-0175">Coiled coil</keyword>
<protein>
    <recommendedName>
        <fullName evidence="5">Lipoprotein</fullName>
    </recommendedName>
</protein>
<keyword evidence="2" id="KW-0732">Signal</keyword>
<feature type="signal peptide" evidence="2">
    <location>
        <begin position="1"/>
        <end position="21"/>
    </location>
</feature>
<feature type="chain" id="PRO_5043980639" description="Lipoprotein" evidence="2">
    <location>
        <begin position="22"/>
        <end position="176"/>
    </location>
</feature>
<comment type="caution">
    <text evidence="3">The sequence shown here is derived from an EMBL/GenBank/DDBJ whole genome shotgun (WGS) entry which is preliminary data.</text>
</comment>
<organism evidence="3 4">
    <name type="scientific">Neisseria lisongii</name>
    <dbReference type="NCBI Taxonomy" id="2912188"/>
    <lineage>
        <taxon>Bacteria</taxon>
        <taxon>Pseudomonadati</taxon>
        <taxon>Pseudomonadota</taxon>
        <taxon>Betaproteobacteria</taxon>
        <taxon>Neisseriales</taxon>
        <taxon>Neisseriaceae</taxon>
        <taxon>Neisseria</taxon>
    </lineage>
</organism>
<proteinExistence type="predicted"/>
<accession>A0AAW5APG9</accession>
<gene>
    <name evidence="3" type="ORF">L4H06_08235</name>
</gene>
<dbReference type="EMBL" id="JAKKDL010000011">
    <property type="protein sequence ID" value="MCF7530210.1"/>
    <property type="molecule type" value="Genomic_DNA"/>
</dbReference>
<dbReference type="Proteomes" id="UP001201397">
    <property type="component" value="Unassembled WGS sequence"/>
</dbReference>
<evidence type="ECO:0008006" key="5">
    <source>
        <dbReference type="Google" id="ProtNLM"/>
    </source>
</evidence>
<evidence type="ECO:0000313" key="4">
    <source>
        <dbReference type="Proteomes" id="UP001201397"/>
    </source>
</evidence>
<reference evidence="3" key="1">
    <citation type="submission" date="2022-01" db="EMBL/GenBank/DDBJ databases">
        <title>Neisseria sp. ZJ104.</title>
        <authorList>
            <person name="Yang C."/>
        </authorList>
    </citation>
    <scope>NUCLEOTIDE SEQUENCE</scope>
    <source>
        <strain evidence="3">ZJ104</strain>
    </source>
</reference>
<feature type="coiled-coil region" evidence="1">
    <location>
        <begin position="138"/>
        <end position="175"/>
    </location>
</feature>